<dbReference type="GO" id="GO:0001730">
    <property type="term" value="F:2'-5'-oligoadenylate synthetase activity"/>
    <property type="evidence" value="ECO:0007669"/>
    <property type="project" value="UniProtKB-EC"/>
</dbReference>
<proteinExistence type="inferred from homology"/>
<evidence type="ECO:0000256" key="3">
    <source>
        <dbReference type="ARBA" id="ARBA00022859"/>
    </source>
</evidence>
<evidence type="ECO:0000256" key="2">
    <source>
        <dbReference type="ARBA" id="ARBA00022588"/>
    </source>
</evidence>
<comment type="caution">
    <text evidence="7">The sequence shown here is derived from an EMBL/GenBank/DDBJ whole genome shotgun (WGS) entry which is preliminary data.</text>
</comment>
<keyword evidence="3" id="KW-0391">Immunity</keyword>
<gene>
    <name evidence="7" type="primary">Oasl2</name>
    <name evidence="7" type="ORF">IFRKOW_R14532</name>
</gene>
<keyword evidence="5" id="KW-0051">Antiviral defense</keyword>
<sequence>LRTVTTRNLDGWIAETLQPSTAFTMQVKETVGQICEFLKRDCFQDGIHVQKTVKGGSAGKGTALKKNSDADVVLFLSCLSSYQEQKKNRKYILDLIMIRLKACRESLRFDVYISEPKYKGPDNTPRSLSLTLTSKVTGESIDMDILPAYDALGQVTEDAPPNAEVYVRLLHDSSQPGEFSPCFTELQKKFVKRHPAKLKNLLRLVKYWYKELLTLEYPNAHLPPKYALELLTIYAWEEATGSCESFVMAEGFRTVLELLSRHQDICIYWQKYYSLQHREIGDHVKGLLRRPRPVILDPADPTGILGQDKNWDLMARAAAFYCRSLPCLENVQPWNVQPARSVTIEVMQLSGTKLTNCVSPYTTIRQLKEMIQQNWGIPPYRQRLALQESGRSNIVLQDGETLAMHGIFYNTTLVLLQTEPQRMQVLVKDDKNRTTTYTVLPTDTVRQLKEQIQARQGPSANEQRLTYGSRELEDHHTLAHYDIRPMTTIYMLLRLRGGAGP</sequence>
<dbReference type="InterPro" id="IPR006116">
    <property type="entry name" value="NT_2-5OAS_ClassI-CCAase"/>
</dbReference>
<organism evidence="7 8">
    <name type="scientific">Ifrita kowaldi</name>
    <name type="common">blue-capped ifrita</name>
    <dbReference type="NCBI Taxonomy" id="461245"/>
    <lineage>
        <taxon>Eukaryota</taxon>
        <taxon>Metazoa</taxon>
        <taxon>Chordata</taxon>
        <taxon>Craniata</taxon>
        <taxon>Vertebrata</taxon>
        <taxon>Euteleostomi</taxon>
        <taxon>Archelosauria</taxon>
        <taxon>Archosauria</taxon>
        <taxon>Dinosauria</taxon>
        <taxon>Saurischia</taxon>
        <taxon>Theropoda</taxon>
        <taxon>Coelurosauria</taxon>
        <taxon>Aves</taxon>
        <taxon>Neognathae</taxon>
        <taxon>Neoaves</taxon>
        <taxon>Telluraves</taxon>
        <taxon>Australaves</taxon>
        <taxon>Passeriformes</taxon>
        <taxon>Corvoidea</taxon>
        <taxon>Cinclosomatidae</taxon>
        <taxon>Ifrita</taxon>
    </lineage>
</organism>
<dbReference type="PROSITE" id="PS50053">
    <property type="entry name" value="UBIQUITIN_2"/>
    <property type="match status" value="2"/>
</dbReference>
<dbReference type="PANTHER" id="PTHR11258:SF7">
    <property type="entry name" value="2'-5'-OLIGOADENYLATE SYNTHASE-LIKE PROTEIN 2"/>
    <property type="match status" value="1"/>
</dbReference>
<dbReference type="CDD" id="cd01811">
    <property type="entry name" value="Ubl1_OASL"/>
    <property type="match status" value="1"/>
</dbReference>
<dbReference type="InterPro" id="IPR000626">
    <property type="entry name" value="Ubiquitin-like_dom"/>
</dbReference>
<comment type="similarity">
    <text evidence="1">Belongs to the 2-5A synthase family.</text>
</comment>
<dbReference type="PROSITE" id="PS00833">
    <property type="entry name" value="25A_SYNTH_2"/>
    <property type="match status" value="1"/>
</dbReference>
<dbReference type="GO" id="GO:0046872">
    <property type="term" value="F:metal ion binding"/>
    <property type="evidence" value="ECO:0007669"/>
    <property type="project" value="UniProtKB-KW"/>
</dbReference>
<evidence type="ECO:0000313" key="8">
    <source>
        <dbReference type="Proteomes" id="UP000542689"/>
    </source>
</evidence>
<dbReference type="EMBL" id="VZRS01010654">
    <property type="protein sequence ID" value="NWW64846.1"/>
    <property type="molecule type" value="Genomic_DNA"/>
</dbReference>
<dbReference type="FunFam" id="1.10.1410.20:FF:000001">
    <property type="entry name" value="2'-5'-oligoadenylate synthetase 1"/>
    <property type="match status" value="1"/>
</dbReference>
<dbReference type="PANTHER" id="PTHR11258">
    <property type="entry name" value="2-5 OLIGOADENYLATE SYNTHETASE"/>
    <property type="match status" value="1"/>
</dbReference>
<reference evidence="7 8" key="1">
    <citation type="submission" date="2019-09" db="EMBL/GenBank/DDBJ databases">
        <title>Bird 10,000 Genomes (B10K) Project - Family phase.</title>
        <authorList>
            <person name="Zhang G."/>
        </authorList>
    </citation>
    <scope>NUCLEOTIDE SEQUENCE [LARGE SCALE GENOMIC DNA]</scope>
    <source>
        <strain evidence="7">B10K-DU-029-41</strain>
        <tissue evidence="7">Liver</tissue>
    </source>
</reference>
<name>A0A7K6PTR4_9CORV</name>
<keyword evidence="4" id="KW-0694">RNA-binding</keyword>
<keyword evidence="8" id="KW-1185">Reference proteome</keyword>
<dbReference type="CDD" id="cd05400">
    <property type="entry name" value="NT_2-5OAS_ClassI-CCAase"/>
    <property type="match status" value="1"/>
</dbReference>
<evidence type="ECO:0000256" key="1">
    <source>
        <dbReference type="ARBA" id="ARBA00009526"/>
    </source>
</evidence>
<feature type="domain" description="Ubiquitin-like" evidence="6">
    <location>
        <begin position="423"/>
        <end position="498"/>
    </location>
</feature>
<dbReference type="InterPro" id="IPR006117">
    <property type="entry name" value="2-5OAS_C_CS"/>
</dbReference>
<dbReference type="GO" id="GO:0051607">
    <property type="term" value="P:defense response to virus"/>
    <property type="evidence" value="ECO:0007669"/>
    <property type="project" value="UniProtKB-KW"/>
</dbReference>
<dbReference type="GO" id="GO:0045087">
    <property type="term" value="P:innate immune response"/>
    <property type="evidence" value="ECO:0007669"/>
    <property type="project" value="UniProtKB-KW"/>
</dbReference>
<feature type="non-terminal residue" evidence="7">
    <location>
        <position position="1"/>
    </location>
</feature>
<protein>
    <submittedName>
        <fullName evidence="7">OASL2 protein</fullName>
    </submittedName>
</protein>
<dbReference type="Pfam" id="PF00240">
    <property type="entry name" value="ubiquitin"/>
    <property type="match status" value="2"/>
</dbReference>
<accession>A0A7K6PTR4</accession>
<feature type="non-terminal residue" evidence="7">
    <location>
        <position position="501"/>
    </location>
</feature>
<dbReference type="SUPFAM" id="SSF54236">
    <property type="entry name" value="Ubiquitin-like"/>
    <property type="match status" value="2"/>
</dbReference>
<dbReference type="InterPro" id="IPR029071">
    <property type="entry name" value="Ubiquitin-like_domsf"/>
</dbReference>
<dbReference type="FunFam" id="3.30.460.10:FF:000007">
    <property type="entry name" value="2'-5'-oligoadenylate synthetase 1"/>
    <property type="match status" value="1"/>
</dbReference>
<evidence type="ECO:0000313" key="7">
    <source>
        <dbReference type="EMBL" id="NWW64846.1"/>
    </source>
</evidence>
<dbReference type="Gene3D" id="1.10.1410.20">
    <property type="entry name" value="2'-5'-oligoadenylate synthetase 1, domain 2"/>
    <property type="match status" value="1"/>
</dbReference>
<dbReference type="Pfam" id="PF10421">
    <property type="entry name" value="OAS1_C"/>
    <property type="match status" value="1"/>
</dbReference>
<evidence type="ECO:0000256" key="5">
    <source>
        <dbReference type="ARBA" id="ARBA00023118"/>
    </source>
</evidence>
<dbReference type="SUPFAM" id="SSF81631">
    <property type="entry name" value="PAP/OAS1 substrate-binding domain"/>
    <property type="match status" value="1"/>
</dbReference>
<evidence type="ECO:0000259" key="6">
    <source>
        <dbReference type="PROSITE" id="PS50053"/>
    </source>
</evidence>
<keyword evidence="2" id="KW-0399">Innate immunity</keyword>
<dbReference type="PRINTS" id="PR00348">
    <property type="entry name" value="UBIQUITIN"/>
</dbReference>
<dbReference type="GO" id="GO:0045071">
    <property type="term" value="P:negative regulation of viral genome replication"/>
    <property type="evidence" value="ECO:0007669"/>
    <property type="project" value="TreeGrafter"/>
</dbReference>
<feature type="domain" description="Ubiquitin-like" evidence="6">
    <location>
        <begin position="342"/>
        <end position="422"/>
    </location>
</feature>
<dbReference type="Gene3D" id="3.30.460.10">
    <property type="entry name" value="Beta Polymerase, domain 2"/>
    <property type="match status" value="1"/>
</dbReference>
<dbReference type="GO" id="GO:0005654">
    <property type="term" value="C:nucleoplasm"/>
    <property type="evidence" value="ECO:0007669"/>
    <property type="project" value="TreeGrafter"/>
</dbReference>
<dbReference type="AlphaFoldDB" id="A0A7K6PTR4"/>
<dbReference type="SMART" id="SM00213">
    <property type="entry name" value="UBQ"/>
    <property type="match status" value="2"/>
</dbReference>
<dbReference type="GO" id="GO:0005829">
    <property type="term" value="C:cytosol"/>
    <property type="evidence" value="ECO:0007669"/>
    <property type="project" value="TreeGrafter"/>
</dbReference>
<dbReference type="SUPFAM" id="SSF81301">
    <property type="entry name" value="Nucleotidyltransferase"/>
    <property type="match status" value="1"/>
</dbReference>
<dbReference type="InterPro" id="IPR019956">
    <property type="entry name" value="Ubiquitin_dom"/>
</dbReference>
<dbReference type="PROSITE" id="PS50152">
    <property type="entry name" value="25A_SYNTH_3"/>
    <property type="match status" value="1"/>
</dbReference>
<dbReference type="Gene3D" id="3.10.20.90">
    <property type="entry name" value="Phosphatidylinositol 3-kinase Catalytic Subunit, Chain A, domain 1"/>
    <property type="match status" value="2"/>
</dbReference>
<evidence type="ECO:0000256" key="4">
    <source>
        <dbReference type="ARBA" id="ARBA00022884"/>
    </source>
</evidence>
<dbReference type="GO" id="GO:0005524">
    <property type="term" value="F:ATP binding"/>
    <property type="evidence" value="ECO:0007669"/>
    <property type="project" value="UniProtKB-KW"/>
</dbReference>
<dbReference type="GO" id="GO:0016020">
    <property type="term" value="C:membrane"/>
    <property type="evidence" value="ECO:0007669"/>
    <property type="project" value="TreeGrafter"/>
</dbReference>
<dbReference type="InterPro" id="IPR043519">
    <property type="entry name" value="NT_sf"/>
</dbReference>
<dbReference type="FunFam" id="3.10.20.90:FF:000205">
    <property type="entry name" value="2'-5'-oligoadenylate synthase-like protein 2"/>
    <property type="match status" value="1"/>
</dbReference>
<dbReference type="InterPro" id="IPR018952">
    <property type="entry name" value="2-5-oligoAdlate_synth_1_dom2/C"/>
</dbReference>
<dbReference type="GO" id="GO:0003725">
    <property type="term" value="F:double-stranded RNA binding"/>
    <property type="evidence" value="ECO:0007669"/>
    <property type="project" value="TreeGrafter"/>
</dbReference>
<dbReference type="Proteomes" id="UP000542689">
    <property type="component" value="Unassembled WGS sequence"/>
</dbReference>